<accession>A0A8J7IMZ6</accession>
<reference evidence="2" key="1">
    <citation type="submission" date="2020-10" db="EMBL/GenBank/DDBJ databases">
        <title>Paenihalocynthiibacter styelae gen. nov., sp. nov., isolated from stalked sea squirt Styela clava.</title>
        <authorList>
            <person name="Kim Y.-O."/>
            <person name="Yoon J.-H."/>
        </authorList>
    </citation>
    <scope>NUCLEOTIDE SEQUENCE</scope>
    <source>
        <strain evidence="2">MYP1-1</strain>
    </source>
</reference>
<keyword evidence="3" id="KW-1185">Reference proteome</keyword>
<dbReference type="InterPro" id="IPR011646">
    <property type="entry name" value="KAP_P-loop"/>
</dbReference>
<sequence length="600" mass="68661">MANEIAERVVAKYLTVKKPGYALMLDAPWGSGKTHFIRKVTDHETNETRLYVSLFNVHTAEEFEWALVRALKPWSEQTEKWGKRISEFVSGVTVAGCSVDLTKVNMTEIAFDSLPDTLIFDDVERCGIDPKQLWGLINGFVEHEGKRVILVCNSVKGAKKKQLAAIREKLVGQVVTIEPDIGAALTTVWVRLPDGPGRKFLQLRQDVIRETFADAKHNNLRLLLRALRDAVDLIDQIAPDMRTFHEPLERLVRTFLALHMAFHEGRISKEDLVNRGEVAIFHSLGGGDENHPLHLLKRDQVKAEIDAAYNTVFSAELGRKLIGDGYASYAVINEALHETHQFRETEAKSDWVRLWEWADEDETELIALEDRIAQRMQRFEITEPGEILQLYGAREFKGAYFDDFCSKENAREFCKYIHELDNRELLPTRLPATTRDREGYGFDAEFGRIIYEGRAFKPDLRARVLVRLLKQKMDAAYERALPDVAAQLFADLRSDPVAFREQLEAQAGVHNYSYAAILHHLDVADVARILLRYFIEEREITAVLVFDTIGNRTSPHRQGLAEEQDWIAALKQELERQAGNVSVICLAQMRLFLQRHMRAE</sequence>
<dbReference type="AlphaFoldDB" id="A0A8J7IMZ6"/>
<name>A0A8J7IMZ6_9RHOB</name>
<dbReference type="RefSeq" id="WP_228848533.1">
    <property type="nucleotide sequence ID" value="NZ_JADCKQ010000005.1"/>
</dbReference>
<proteinExistence type="predicted"/>
<organism evidence="2 3">
    <name type="scientific">Halocynthiibacter styelae</name>
    <dbReference type="NCBI Taxonomy" id="2761955"/>
    <lineage>
        <taxon>Bacteria</taxon>
        <taxon>Pseudomonadati</taxon>
        <taxon>Pseudomonadota</taxon>
        <taxon>Alphaproteobacteria</taxon>
        <taxon>Rhodobacterales</taxon>
        <taxon>Paracoccaceae</taxon>
        <taxon>Halocynthiibacter</taxon>
    </lineage>
</organism>
<gene>
    <name evidence="2" type="ORF">H1D41_08710</name>
</gene>
<evidence type="ECO:0000313" key="3">
    <source>
        <dbReference type="Proteomes" id="UP000640583"/>
    </source>
</evidence>
<feature type="domain" description="KAP NTPase" evidence="1">
    <location>
        <begin position="10"/>
        <end position="61"/>
    </location>
</feature>
<protein>
    <recommendedName>
        <fullName evidence="1">KAP NTPase domain-containing protein</fullName>
    </recommendedName>
</protein>
<dbReference type="InterPro" id="IPR027417">
    <property type="entry name" value="P-loop_NTPase"/>
</dbReference>
<evidence type="ECO:0000259" key="1">
    <source>
        <dbReference type="Pfam" id="PF07693"/>
    </source>
</evidence>
<dbReference type="SUPFAM" id="SSF52540">
    <property type="entry name" value="P-loop containing nucleoside triphosphate hydrolases"/>
    <property type="match status" value="2"/>
</dbReference>
<evidence type="ECO:0000313" key="2">
    <source>
        <dbReference type="EMBL" id="MBI1493711.1"/>
    </source>
</evidence>
<dbReference type="EMBL" id="JADCKQ010000005">
    <property type="protein sequence ID" value="MBI1493711.1"/>
    <property type="molecule type" value="Genomic_DNA"/>
</dbReference>
<dbReference type="Proteomes" id="UP000640583">
    <property type="component" value="Unassembled WGS sequence"/>
</dbReference>
<dbReference type="Pfam" id="PF07693">
    <property type="entry name" value="KAP_NTPase"/>
    <property type="match status" value="1"/>
</dbReference>
<comment type="caution">
    <text evidence="2">The sequence shown here is derived from an EMBL/GenBank/DDBJ whole genome shotgun (WGS) entry which is preliminary data.</text>
</comment>